<dbReference type="EMBL" id="JBHTNH010000029">
    <property type="protein sequence ID" value="MFD1363107.1"/>
    <property type="molecule type" value="Genomic_DNA"/>
</dbReference>
<proteinExistence type="predicted"/>
<comment type="caution">
    <text evidence="3">The sequence shown here is derived from an EMBL/GenBank/DDBJ whole genome shotgun (WGS) entry which is preliminary data.</text>
</comment>
<reference evidence="4" key="1">
    <citation type="journal article" date="2019" name="Int. J. Syst. Evol. Microbiol.">
        <title>The Global Catalogue of Microorganisms (GCM) 10K type strain sequencing project: providing services to taxonomists for standard genome sequencing and annotation.</title>
        <authorList>
            <consortium name="The Broad Institute Genomics Platform"/>
            <consortium name="The Broad Institute Genome Sequencing Center for Infectious Disease"/>
            <person name="Wu L."/>
            <person name="Ma J."/>
        </authorList>
    </citation>
    <scope>NUCLEOTIDE SEQUENCE [LARGE SCALE GENOMIC DNA]</scope>
    <source>
        <strain evidence="4">CCUG 54822</strain>
    </source>
</reference>
<keyword evidence="1" id="KW-1133">Transmembrane helix</keyword>
<gene>
    <name evidence="3" type="ORF">ACFQ4A_15770</name>
</gene>
<evidence type="ECO:0000313" key="3">
    <source>
        <dbReference type="EMBL" id="MFD1363107.1"/>
    </source>
</evidence>
<evidence type="ECO:0000259" key="2">
    <source>
        <dbReference type="Pfam" id="PF13400"/>
    </source>
</evidence>
<feature type="domain" description="Putative Flp pilus-assembly TadG-like N-terminal" evidence="2">
    <location>
        <begin position="12"/>
        <end position="59"/>
    </location>
</feature>
<organism evidence="3 4">
    <name type="scientific">Lentibacillus salinarum</name>
    <dbReference type="NCBI Taxonomy" id="446820"/>
    <lineage>
        <taxon>Bacteria</taxon>
        <taxon>Bacillati</taxon>
        <taxon>Bacillota</taxon>
        <taxon>Bacilli</taxon>
        <taxon>Bacillales</taxon>
        <taxon>Bacillaceae</taxon>
        <taxon>Lentibacillus</taxon>
    </lineage>
</organism>
<evidence type="ECO:0000256" key="1">
    <source>
        <dbReference type="SAM" id="Phobius"/>
    </source>
</evidence>
<accession>A0ABW3ZZ94</accession>
<keyword evidence="4" id="KW-1185">Reference proteome</keyword>
<feature type="transmembrane region" description="Helical" evidence="1">
    <location>
        <begin position="12"/>
        <end position="33"/>
    </location>
</feature>
<protein>
    <submittedName>
        <fullName evidence="3">Pilus assembly protein TadG-related protein</fullName>
    </submittedName>
</protein>
<keyword evidence="1" id="KW-0472">Membrane</keyword>
<dbReference type="Proteomes" id="UP001597178">
    <property type="component" value="Unassembled WGS sequence"/>
</dbReference>
<evidence type="ECO:0000313" key="4">
    <source>
        <dbReference type="Proteomes" id="UP001597178"/>
    </source>
</evidence>
<keyword evidence="1" id="KW-0812">Transmembrane</keyword>
<dbReference type="RefSeq" id="WP_382402300.1">
    <property type="nucleotide sequence ID" value="NZ_JBHTNH010000029.1"/>
</dbReference>
<dbReference type="Pfam" id="PF13400">
    <property type="entry name" value="Tad"/>
    <property type="match status" value="1"/>
</dbReference>
<sequence length="215" mass="24508">MVKNPKVSSEKGAVLPFFALTSVVMLLIILLIVDIGNVRIVQSDTYKAADAGALAGAAQSDYHEQVDFEEKTTREPVYKDVPVYNYDCEYNEQDEEICTRVSPYTERVFDHWDYTVHEPEESVVQEWVEIREDDAKDTANELFWENANQSTLTADGKEVTDVDPHLTDQDKIAVWADVNVDYMYFPSFAEGFYNADDVPNSVNVHKRAHGQAVEW</sequence>
<dbReference type="InterPro" id="IPR028087">
    <property type="entry name" value="Tad_N"/>
</dbReference>
<name>A0ABW3ZZ94_9BACI</name>